<sequence length="69" mass="7601">MPDHYDAGHFIASGRQVPRVGGVILCCASSKDAAEAILQGDSFYIHQIAEYEVIEFVPNKYVNGFEVLI</sequence>
<proteinExistence type="inferred from homology"/>
<dbReference type="SUPFAM" id="SSF54909">
    <property type="entry name" value="Dimeric alpha+beta barrel"/>
    <property type="match status" value="1"/>
</dbReference>
<evidence type="ECO:0000259" key="2">
    <source>
        <dbReference type="Pfam" id="PF03795"/>
    </source>
</evidence>
<dbReference type="Proteomes" id="UP000027170">
    <property type="component" value="Unassembled WGS sequence"/>
</dbReference>
<dbReference type="InterPro" id="IPR011008">
    <property type="entry name" value="Dimeric_a/b-barrel"/>
</dbReference>
<dbReference type="PANTHER" id="PTHR37828">
    <property type="entry name" value="GSR2449 PROTEIN"/>
    <property type="match status" value="1"/>
</dbReference>
<keyword evidence="4" id="KW-1185">Reference proteome</keyword>
<accession>A0A836MTD0</accession>
<reference evidence="3 4" key="1">
    <citation type="submission" date="2014-03" db="EMBL/GenBank/DDBJ databases">
        <title>The genomes of two eusocial bee gut symbionts.</title>
        <authorList>
            <person name="Kwong W.K."/>
            <person name="Engel P."/>
            <person name="Koch H."/>
            <person name="Moran N.A."/>
        </authorList>
    </citation>
    <scope>NUCLEOTIDE SEQUENCE [LARGE SCALE GENOMIC DNA]</scope>
    <source>
        <strain evidence="4">wkB29</strain>
    </source>
</reference>
<comment type="similarity">
    <text evidence="1">Belongs to the YciI family.</text>
</comment>
<dbReference type="AlphaFoldDB" id="A0A836MTD0"/>
<protein>
    <recommendedName>
        <fullName evidence="2">YCII-related domain-containing protein</fullName>
    </recommendedName>
</protein>
<evidence type="ECO:0000313" key="4">
    <source>
        <dbReference type="Proteomes" id="UP000027170"/>
    </source>
</evidence>
<evidence type="ECO:0000256" key="1">
    <source>
        <dbReference type="ARBA" id="ARBA00007689"/>
    </source>
</evidence>
<evidence type="ECO:0000313" key="3">
    <source>
        <dbReference type="EMBL" id="KDN15812.1"/>
    </source>
</evidence>
<name>A0A836MTD0_9NEIS</name>
<feature type="domain" description="YCII-related" evidence="2">
    <location>
        <begin position="3"/>
        <end position="56"/>
    </location>
</feature>
<dbReference type="InterPro" id="IPR005545">
    <property type="entry name" value="YCII"/>
</dbReference>
<comment type="caution">
    <text evidence="3">The sequence shown here is derived from an EMBL/GenBank/DDBJ whole genome shotgun (WGS) entry which is preliminary data.</text>
</comment>
<organism evidence="3 4">
    <name type="scientific">Snodgrassella communis</name>
    <dbReference type="NCBI Taxonomy" id="2946699"/>
    <lineage>
        <taxon>Bacteria</taxon>
        <taxon>Pseudomonadati</taxon>
        <taxon>Pseudomonadota</taxon>
        <taxon>Betaproteobacteria</taxon>
        <taxon>Neisseriales</taxon>
        <taxon>Neisseriaceae</taxon>
        <taxon>Snodgrassella</taxon>
    </lineage>
</organism>
<dbReference type="PANTHER" id="PTHR37828:SF1">
    <property type="entry name" value="YCII-RELATED DOMAIN-CONTAINING PROTEIN"/>
    <property type="match status" value="1"/>
</dbReference>
<dbReference type="EMBL" id="JFZV01000001">
    <property type="protein sequence ID" value="KDN15812.1"/>
    <property type="molecule type" value="Genomic_DNA"/>
</dbReference>
<dbReference type="Pfam" id="PF03795">
    <property type="entry name" value="YCII"/>
    <property type="match status" value="1"/>
</dbReference>
<gene>
    <name evidence="3" type="ORF">SALWKB29_0231</name>
</gene>